<comment type="caution">
    <text evidence="1">The sequence shown here is derived from an EMBL/GenBank/DDBJ whole genome shotgun (WGS) entry which is preliminary data.</text>
</comment>
<organism evidence="1">
    <name type="scientific">Serratia fonticola</name>
    <dbReference type="NCBI Taxonomy" id="47917"/>
    <lineage>
        <taxon>Bacteria</taxon>
        <taxon>Pseudomonadati</taxon>
        <taxon>Pseudomonadota</taxon>
        <taxon>Gammaproteobacteria</taxon>
        <taxon>Enterobacterales</taxon>
        <taxon>Yersiniaceae</taxon>
        <taxon>Serratia</taxon>
    </lineage>
</organism>
<gene>
    <name evidence="1" type="ORF">FHU10_2055</name>
</gene>
<dbReference type="AlphaFoldDB" id="A0A542CW41"/>
<reference evidence="1" key="1">
    <citation type="submission" date="2019-06" db="EMBL/GenBank/DDBJ databases">
        <authorList>
            <person name="Deangelis K."/>
            <person name="Huntemann M."/>
            <person name="Clum A."/>
            <person name="Pillay M."/>
            <person name="Palaniappan K."/>
            <person name="Varghese N."/>
            <person name="Mikhailova N."/>
            <person name="Stamatis D."/>
            <person name="Reddy T."/>
            <person name="Daum C."/>
            <person name="Shapiro N."/>
            <person name="Ivanova N."/>
            <person name="Kyrpides N."/>
            <person name="Woyke T."/>
        </authorList>
    </citation>
    <scope>NUCLEOTIDE SEQUENCE [LARGE SCALE GENOMIC DNA]</scope>
    <source>
        <strain evidence="1">128R</strain>
    </source>
</reference>
<sequence>MNVTLPNGNVITDVPDTATKAEVMRKAIAGGLARQEDFSEQPVQQQVPALSNSGGMVEPGNIDIHNRPVVKNPDGSISTVRSMSTNIDGREVLIPTVSDDGRIMSDDEAIDNFMQTGRHLGMFSSPEAATAYAESLHNQQADEYLPKQPQTAHQQPSISSYAQGMADTNAVLAQSREADTQAAKGFRERVIDAATGASQMTPELSELQPVGAAPELNELSMNAFKAGIGQLLGSDASQMQILQNMGGQLSQDSKGNVVVSLPSGDYALNKPGISPQDVTSFLANALAFTPAGRGASILGAAGKSAATDVALQGVVQSAGGEQFNPALTALSTGIGGAGKAVERGISAVARATRGTIAPDKQAAVDFARQNNLPLMTTDVLPPKTNVGQNVRTFTERIPVAGTGGQRKVQQEARESLVKTFSDEVGGISDDALYRSASAGQQQFIEAAGQRYDRVINAMGNTPVDIRGTVRAIDNQIAILTRPGASQDRSAINVLKQYKDDITSGVNDLRLARDNRTDLRKRFMAAPDEVDRDVLEKALDPIYKAYTQDMAKAVSKKLGPEEANKLYRADRSWARFNDMMSNTRVQKAIQTGRVNPEDVSKLIFSQKAADRSQLFRLLDDNGRQNARAGLVQNAVNKATDASGNVSVEKFINELHRTRKQADTFFRGEHGRRLDGVVRYLDSTREAAKAAASPLNGQLLASPTALLAGAASTLNPAIAKVVATAAVAGGSARAYESNIARNALLRLANTPRGSTAYDRAISDVSSAITPLIQSTAKEATER</sequence>
<proteinExistence type="predicted"/>
<evidence type="ECO:0008006" key="2">
    <source>
        <dbReference type="Google" id="ProtNLM"/>
    </source>
</evidence>
<protein>
    <recommendedName>
        <fullName evidence="2">Injection protein</fullName>
    </recommendedName>
</protein>
<name>A0A542CW41_SERFO</name>
<evidence type="ECO:0000313" key="1">
    <source>
        <dbReference type="EMBL" id="TVZ69536.1"/>
    </source>
</evidence>
<dbReference type="EMBL" id="VISQ01000001">
    <property type="protein sequence ID" value="TVZ69536.1"/>
    <property type="molecule type" value="Genomic_DNA"/>
</dbReference>
<reference evidence="1" key="2">
    <citation type="submission" date="2019-08" db="EMBL/GenBank/DDBJ databases">
        <title>Investigation of anaerobic lignin degradation for improved lignocellulosic biofuels.</title>
        <authorList>
            <person name="Deangelis K.PhD."/>
        </authorList>
    </citation>
    <scope>NUCLEOTIDE SEQUENCE [LARGE SCALE GENOMIC DNA]</scope>
    <source>
        <strain evidence="1">128R</strain>
    </source>
</reference>
<accession>A0A542CW41</accession>